<dbReference type="HOGENOM" id="CLU_2494683_0_0_4"/>
<organism evidence="1 2">
    <name type="scientific">Neisseria bacilliformis ATCC BAA-1200</name>
    <dbReference type="NCBI Taxonomy" id="888742"/>
    <lineage>
        <taxon>Bacteria</taxon>
        <taxon>Pseudomonadati</taxon>
        <taxon>Pseudomonadota</taxon>
        <taxon>Betaproteobacteria</taxon>
        <taxon>Neisseriales</taxon>
        <taxon>Neisseriaceae</taxon>
        <taxon>Neisseria</taxon>
    </lineage>
</organism>
<evidence type="ECO:0000313" key="1">
    <source>
        <dbReference type="EMBL" id="EGF11852.1"/>
    </source>
</evidence>
<keyword evidence="2" id="KW-1185">Reference proteome</keyword>
<gene>
    <name evidence="1" type="ORF">HMPREF9123_0489</name>
</gene>
<sequence>MRRENDGTIPQGRRRAVLAGEKRHVRAAGGAAQRCRGVSAFGLTNGFLRKKRGRVGHLRAFLTRQAGVFVKNTRRKADWRQPPNRP</sequence>
<proteinExistence type="predicted"/>
<dbReference type="EMBL" id="AFAY01000007">
    <property type="protein sequence ID" value="EGF11852.1"/>
    <property type="molecule type" value="Genomic_DNA"/>
</dbReference>
<accession>F2B9T5</accession>
<name>F2B9T5_9NEIS</name>
<dbReference type="AlphaFoldDB" id="F2B9T5"/>
<comment type="caution">
    <text evidence="1">The sequence shown here is derived from an EMBL/GenBank/DDBJ whole genome shotgun (WGS) entry which is preliminary data.</text>
</comment>
<protein>
    <submittedName>
        <fullName evidence="1">Uncharacterized protein</fullName>
    </submittedName>
</protein>
<evidence type="ECO:0000313" key="2">
    <source>
        <dbReference type="Proteomes" id="UP000004105"/>
    </source>
</evidence>
<reference evidence="1 2" key="1">
    <citation type="submission" date="2011-02" db="EMBL/GenBank/DDBJ databases">
        <authorList>
            <person name="Muzny D."/>
            <person name="Qin X."/>
            <person name="Deng J."/>
            <person name="Jiang H."/>
            <person name="Liu Y."/>
            <person name="Qu J."/>
            <person name="Song X.-Z."/>
            <person name="Zhang L."/>
            <person name="Thornton R."/>
            <person name="Coyle M."/>
            <person name="Francisco L."/>
            <person name="Jackson L."/>
            <person name="Javaid M."/>
            <person name="Korchina V."/>
            <person name="Kovar C."/>
            <person name="Mata R."/>
            <person name="Mathew T."/>
            <person name="Ngo R."/>
            <person name="Nguyen L."/>
            <person name="Nguyen N."/>
            <person name="Okwuonu G."/>
            <person name="Ongeri F."/>
            <person name="Pham C."/>
            <person name="Simmons D."/>
            <person name="Wilczek-Boney K."/>
            <person name="Hale W."/>
            <person name="Jakkamsetti A."/>
            <person name="Pham P."/>
            <person name="Ruth R."/>
            <person name="San Lucas F."/>
            <person name="Warren J."/>
            <person name="Zhang J."/>
            <person name="Zhao Z."/>
            <person name="Zhou C."/>
            <person name="Zhu D."/>
            <person name="Lee S."/>
            <person name="Bess C."/>
            <person name="Blankenburg K."/>
            <person name="Forbes L."/>
            <person name="Fu Q."/>
            <person name="Gubbala S."/>
            <person name="Hirani K."/>
            <person name="Jayaseelan J.C."/>
            <person name="Lara F."/>
            <person name="Munidasa M."/>
            <person name="Palculict T."/>
            <person name="Patil S."/>
            <person name="Pu L.-L."/>
            <person name="Saada N."/>
            <person name="Tang L."/>
            <person name="Weissenberger G."/>
            <person name="Zhu Y."/>
            <person name="Hemphill L."/>
            <person name="Shang Y."/>
            <person name="Youmans B."/>
            <person name="Ayvaz T."/>
            <person name="Ross M."/>
            <person name="Santibanez J."/>
            <person name="Aqrawi P."/>
            <person name="Gross S."/>
            <person name="Joshi V."/>
            <person name="Fowler G."/>
            <person name="Nazareth L."/>
            <person name="Reid J."/>
            <person name="Worley K."/>
            <person name="Petrosino J."/>
            <person name="Highlander S."/>
            <person name="Gibbs R."/>
        </authorList>
    </citation>
    <scope>NUCLEOTIDE SEQUENCE [LARGE SCALE GENOMIC DNA]</scope>
    <source>
        <strain evidence="1 2">ATCC BAA-1200</strain>
    </source>
</reference>
<dbReference type="Proteomes" id="UP000004105">
    <property type="component" value="Unassembled WGS sequence"/>
</dbReference>